<protein>
    <submittedName>
        <fullName evidence="2">Uncharacterized protein</fullName>
    </submittedName>
</protein>
<gene>
    <name evidence="2" type="ORF">CIB50_0001288</name>
</gene>
<sequence length="98" mass="10691">MNTAAQTPPQAPEASNESREQWVDVTVNADPVRHVVALTGSDGNPHEYFADDVRELALATQHTKGRGQWCAKYRRLLVPGASRVTGGASFYKLEPMPA</sequence>
<evidence type="ECO:0000313" key="2">
    <source>
        <dbReference type="EMBL" id="QMS56576.1"/>
    </source>
</evidence>
<name>A0A7D7PYX2_KOCVA</name>
<accession>A0A7D7PYX2</accession>
<dbReference type="RefSeq" id="WP_055083461.1">
    <property type="nucleotide sequence ID" value="NZ_CP059343.1"/>
</dbReference>
<dbReference type="EMBL" id="CP059343">
    <property type="protein sequence ID" value="QMS56576.1"/>
    <property type="molecule type" value="Genomic_DNA"/>
</dbReference>
<evidence type="ECO:0000256" key="1">
    <source>
        <dbReference type="SAM" id="MobiDB-lite"/>
    </source>
</evidence>
<proteinExistence type="predicted"/>
<organism evidence="2 3">
    <name type="scientific">Kocuria varians</name>
    <name type="common">Micrococcus varians</name>
    <dbReference type="NCBI Taxonomy" id="1272"/>
    <lineage>
        <taxon>Bacteria</taxon>
        <taxon>Bacillati</taxon>
        <taxon>Actinomycetota</taxon>
        <taxon>Actinomycetes</taxon>
        <taxon>Micrococcales</taxon>
        <taxon>Micrococcaceae</taxon>
        <taxon>Kocuria</taxon>
    </lineage>
</organism>
<dbReference type="Proteomes" id="UP000216825">
    <property type="component" value="Chromosome"/>
</dbReference>
<dbReference type="AlphaFoldDB" id="A0A7D7PYX2"/>
<feature type="region of interest" description="Disordered" evidence="1">
    <location>
        <begin position="1"/>
        <end position="20"/>
    </location>
</feature>
<keyword evidence="3" id="KW-1185">Reference proteome</keyword>
<dbReference type="KEGG" id="kvr:CIB50_0001288"/>
<reference evidence="2 3" key="2">
    <citation type="submission" date="2020-07" db="EMBL/GenBank/DDBJ databases">
        <title>Genome of starter culture bacteria Kocuria salsicia reveals its technological properties and safety for usage in meat industry.</title>
        <authorList>
            <person name="Michael M."/>
            <person name="Konstantin K."/>
            <person name="Evgenii K."/>
            <person name="Galina S."/>
            <person name="Oksana K."/>
            <person name="Andrei L."/>
        </authorList>
    </citation>
    <scope>NUCLEOTIDE SEQUENCE [LARGE SCALE GENOMIC DNA]</scope>
    <source>
        <strain evidence="2 3">80</strain>
    </source>
</reference>
<reference evidence="3" key="1">
    <citation type="submission" date="2017-08" db="EMBL/GenBank/DDBJ databases">
        <title>Draft Genome Sequence of Kocuria varians 80.</title>
        <authorList>
            <person name="Minaev M."/>
            <person name="Kurbakov K.A."/>
            <person name="Solodovnikova G.I."/>
            <person name="Kuznetsova O.A."/>
            <person name="Lisitsyn A.B."/>
        </authorList>
    </citation>
    <scope>NUCLEOTIDE SEQUENCE [LARGE SCALE GENOMIC DNA]</scope>
    <source>
        <strain evidence="3">80</strain>
    </source>
</reference>
<evidence type="ECO:0000313" key="3">
    <source>
        <dbReference type="Proteomes" id="UP000216825"/>
    </source>
</evidence>